<feature type="region of interest" description="Disordered" evidence="1">
    <location>
        <begin position="71"/>
        <end position="187"/>
    </location>
</feature>
<feature type="compositionally biased region" description="Basic and acidic residues" evidence="1">
    <location>
        <begin position="88"/>
        <end position="110"/>
    </location>
</feature>
<dbReference type="AlphaFoldDB" id="A0A918UK11"/>
<feature type="compositionally biased region" description="Basic and acidic residues" evidence="1">
    <location>
        <begin position="158"/>
        <end position="168"/>
    </location>
</feature>
<organism evidence="2 3">
    <name type="scientific">Streptomyces inusitatus</name>
    <dbReference type="NCBI Taxonomy" id="68221"/>
    <lineage>
        <taxon>Bacteria</taxon>
        <taxon>Bacillati</taxon>
        <taxon>Actinomycetota</taxon>
        <taxon>Actinomycetes</taxon>
        <taxon>Kitasatosporales</taxon>
        <taxon>Streptomycetaceae</taxon>
        <taxon>Streptomyces</taxon>
    </lineage>
</organism>
<sequence length="187" mass="20558">MVREADEESHEGERSGSRSGSGRGHAESERLSRLLAELSEKVRQAGVEGVRILTEDEMQRDQLLWFRSGWEEHGRAMEPERPGPGTRPADRPGDHLGDDGPDGGPDKDPPPDNGPGRLLRFPSGAGQRPTHPLPIVGAGDASVRDLMPHRPRTRTRVRTRDVRARDSDPVTGGVKRMPDTDDQLGPY</sequence>
<name>A0A918UK11_9ACTN</name>
<reference evidence="2" key="2">
    <citation type="submission" date="2020-09" db="EMBL/GenBank/DDBJ databases">
        <authorList>
            <person name="Sun Q."/>
            <person name="Ohkuma M."/>
        </authorList>
    </citation>
    <scope>NUCLEOTIDE SEQUENCE</scope>
    <source>
        <strain evidence="2">JCM 4988</strain>
    </source>
</reference>
<keyword evidence="3" id="KW-1185">Reference proteome</keyword>
<comment type="caution">
    <text evidence="2">The sequence shown here is derived from an EMBL/GenBank/DDBJ whole genome shotgun (WGS) entry which is preliminary data.</text>
</comment>
<feature type="compositionally biased region" description="Basic and acidic residues" evidence="1">
    <location>
        <begin position="71"/>
        <end position="81"/>
    </location>
</feature>
<feature type="region of interest" description="Disordered" evidence="1">
    <location>
        <begin position="1"/>
        <end position="32"/>
    </location>
</feature>
<evidence type="ECO:0000313" key="3">
    <source>
        <dbReference type="Proteomes" id="UP000630936"/>
    </source>
</evidence>
<evidence type="ECO:0000313" key="2">
    <source>
        <dbReference type="EMBL" id="GGZ15459.1"/>
    </source>
</evidence>
<proteinExistence type="predicted"/>
<gene>
    <name evidence="2" type="ORF">GCM10010387_04750</name>
</gene>
<evidence type="ECO:0000256" key="1">
    <source>
        <dbReference type="SAM" id="MobiDB-lite"/>
    </source>
</evidence>
<reference evidence="2" key="1">
    <citation type="journal article" date="2014" name="Int. J. Syst. Evol. Microbiol.">
        <title>Complete genome sequence of Corynebacterium casei LMG S-19264T (=DSM 44701T), isolated from a smear-ripened cheese.</title>
        <authorList>
            <consortium name="US DOE Joint Genome Institute (JGI-PGF)"/>
            <person name="Walter F."/>
            <person name="Albersmeier A."/>
            <person name="Kalinowski J."/>
            <person name="Ruckert C."/>
        </authorList>
    </citation>
    <scope>NUCLEOTIDE SEQUENCE</scope>
    <source>
        <strain evidence="2">JCM 4988</strain>
    </source>
</reference>
<accession>A0A918UK11</accession>
<feature type="compositionally biased region" description="Acidic residues" evidence="1">
    <location>
        <begin position="1"/>
        <end position="10"/>
    </location>
</feature>
<dbReference type="Proteomes" id="UP000630936">
    <property type="component" value="Unassembled WGS sequence"/>
</dbReference>
<dbReference type="EMBL" id="BMWG01000001">
    <property type="protein sequence ID" value="GGZ15459.1"/>
    <property type="molecule type" value="Genomic_DNA"/>
</dbReference>
<protein>
    <submittedName>
        <fullName evidence="2">Uncharacterized protein</fullName>
    </submittedName>
</protein>